<organism evidence="2">
    <name type="scientific">Prunus dulcis</name>
    <name type="common">Almond</name>
    <name type="synonym">Amygdalus dulcis</name>
    <dbReference type="NCBI Taxonomy" id="3755"/>
    <lineage>
        <taxon>Eukaryota</taxon>
        <taxon>Viridiplantae</taxon>
        <taxon>Streptophyta</taxon>
        <taxon>Embryophyta</taxon>
        <taxon>Tracheophyta</taxon>
        <taxon>Spermatophyta</taxon>
        <taxon>Magnoliopsida</taxon>
        <taxon>eudicotyledons</taxon>
        <taxon>Gunneridae</taxon>
        <taxon>Pentapetalae</taxon>
        <taxon>rosids</taxon>
        <taxon>fabids</taxon>
        <taxon>Rosales</taxon>
        <taxon>Rosaceae</taxon>
        <taxon>Amygdaloideae</taxon>
        <taxon>Amygdaleae</taxon>
        <taxon>Prunus</taxon>
    </lineage>
</organism>
<evidence type="ECO:0000256" key="1">
    <source>
        <dbReference type="SAM" id="MobiDB-lite"/>
    </source>
</evidence>
<sequence>DSHTVAHKERPKGDAGRPLKASVWRRSPLKKRPKGDAGVLRETQGDDQIILRNVQNTPGVPQGGPWCSPTS</sequence>
<feature type="region of interest" description="Disordered" evidence="1">
    <location>
        <begin position="1"/>
        <end position="71"/>
    </location>
</feature>
<proteinExistence type="predicted"/>
<gene>
    <name evidence="2" type="ORF">Prudu_004117</name>
</gene>
<feature type="non-terminal residue" evidence="2">
    <location>
        <position position="1"/>
    </location>
</feature>
<protein>
    <submittedName>
        <fullName evidence="2">Uncharacterized protein</fullName>
    </submittedName>
</protein>
<accession>A0A4Y1QUH9</accession>
<name>A0A4Y1QUH9_PRUDU</name>
<dbReference type="AlphaFoldDB" id="A0A4Y1QUH9"/>
<reference evidence="2" key="1">
    <citation type="journal article" date="2019" name="Science">
        <title>Mutation of a bHLH transcription factor allowed almond domestication.</title>
        <authorList>
            <person name="Sanchez-Perez R."/>
            <person name="Pavan S."/>
            <person name="Mazzeo R."/>
            <person name="Moldovan C."/>
            <person name="Aiese Cigliano R."/>
            <person name="Del Cueto J."/>
            <person name="Ricciardi F."/>
            <person name="Lotti C."/>
            <person name="Ricciardi L."/>
            <person name="Dicenta F."/>
            <person name="Lopez-Marques R.L."/>
            <person name="Lindberg Moller B."/>
        </authorList>
    </citation>
    <scope>NUCLEOTIDE SEQUENCE</scope>
</reference>
<feature type="compositionally biased region" description="Basic and acidic residues" evidence="1">
    <location>
        <begin position="1"/>
        <end position="17"/>
    </location>
</feature>
<evidence type="ECO:0000313" key="2">
    <source>
        <dbReference type="EMBL" id="BBG95543.1"/>
    </source>
</evidence>
<dbReference type="EMBL" id="AP019297">
    <property type="protein sequence ID" value="BBG95543.1"/>
    <property type="molecule type" value="Genomic_DNA"/>
</dbReference>